<evidence type="ECO:0000256" key="9">
    <source>
        <dbReference type="SAM" id="SignalP"/>
    </source>
</evidence>
<evidence type="ECO:0000256" key="8">
    <source>
        <dbReference type="SAM" id="MobiDB-lite"/>
    </source>
</evidence>
<evidence type="ECO:0000256" key="6">
    <source>
        <dbReference type="ARBA" id="ARBA00023157"/>
    </source>
</evidence>
<keyword evidence="6 7" id="KW-1015">Disulfide bond</keyword>
<evidence type="ECO:0000259" key="10">
    <source>
        <dbReference type="PROSITE" id="PS51862"/>
    </source>
</evidence>
<feature type="disulfide bond" evidence="7">
    <location>
        <begin position="68"/>
        <end position="84"/>
    </location>
</feature>
<dbReference type="Pfam" id="PF14866">
    <property type="entry name" value="Scorpion_toxin_alpha-beta"/>
    <property type="match status" value="1"/>
</dbReference>
<feature type="chain" id="PRO_5004574882" evidence="9">
    <location>
        <begin position="22"/>
        <end position="109"/>
    </location>
</feature>
<keyword evidence="2" id="KW-0964">Secreted</keyword>
<protein>
    <submittedName>
        <fullName evidence="11">CSab-Iso-5</fullName>
    </submittedName>
</protein>
<dbReference type="PROSITE" id="PS51862">
    <property type="entry name" value="BSPN_CSAB"/>
    <property type="match status" value="1"/>
</dbReference>
<feature type="disulfide bond" evidence="7">
    <location>
        <begin position="64"/>
        <end position="82"/>
    </location>
</feature>
<proteinExistence type="evidence at transcript level"/>
<accession>T1E6Y1</accession>
<comment type="subcellular location">
    <subcellularLocation>
        <location evidence="1">Secreted</location>
    </subcellularLocation>
</comment>
<feature type="domain" description="BetaSPN-type CS-alpha/beta" evidence="10">
    <location>
        <begin position="54"/>
        <end position="90"/>
    </location>
</feature>
<evidence type="ECO:0000256" key="4">
    <source>
        <dbReference type="ARBA" id="ARBA00022773"/>
    </source>
</evidence>
<dbReference type="InterPro" id="IPR036574">
    <property type="entry name" value="Scorpion_toxin-like_sf"/>
</dbReference>
<dbReference type="GO" id="GO:0015459">
    <property type="term" value="F:potassium channel regulator activity"/>
    <property type="evidence" value="ECO:0007669"/>
    <property type="project" value="UniProtKB-KW"/>
</dbReference>
<name>T1E6Y1_9SCOR</name>
<dbReference type="GO" id="GO:0005576">
    <property type="term" value="C:extracellular region"/>
    <property type="evidence" value="ECO:0007669"/>
    <property type="project" value="UniProtKB-SubCell"/>
</dbReference>
<evidence type="ECO:0000256" key="5">
    <source>
        <dbReference type="ARBA" id="ARBA00022872"/>
    </source>
</evidence>
<dbReference type="AlphaFoldDB" id="T1E6Y1"/>
<evidence type="ECO:0000256" key="1">
    <source>
        <dbReference type="ARBA" id="ARBA00004613"/>
    </source>
</evidence>
<evidence type="ECO:0000256" key="3">
    <source>
        <dbReference type="ARBA" id="ARBA00022656"/>
    </source>
</evidence>
<reference evidence="11" key="1">
    <citation type="journal article" date="2013" name="Toxins">
        <title>Evolution stings: the origin and diversification of scorpion toxin peptide scaffolds.</title>
        <authorList>
            <person name="Sunagar K."/>
            <person name="Undheim E.A."/>
            <person name="Chan A.H."/>
            <person name="Koludarov I."/>
            <person name="Munoz-Gomez S.A."/>
            <person name="Antunes A."/>
            <person name="Fry B.G."/>
        </authorList>
    </citation>
    <scope>NUCLEOTIDE SEQUENCE</scope>
    <source>
        <tissue evidence="11">Telson venom gland</tissue>
    </source>
</reference>
<feature type="signal peptide" evidence="9">
    <location>
        <begin position="1"/>
        <end position="21"/>
    </location>
</feature>
<evidence type="ECO:0000313" key="11">
    <source>
        <dbReference type="EMBL" id="JAA98083.1"/>
    </source>
</evidence>
<keyword evidence="3 7" id="KW-0800">Toxin</keyword>
<evidence type="ECO:0000256" key="7">
    <source>
        <dbReference type="PROSITE-ProRule" id="PRU01209"/>
    </source>
</evidence>
<dbReference type="GO" id="GO:0090729">
    <property type="term" value="F:toxin activity"/>
    <property type="evidence" value="ECO:0007669"/>
    <property type="project" value="UniProtKB-UniRule"/>
</dbReference>
<dbReference type="EMBL" id="GALK01000011">
    <property type="protein sequence ID" value="JAA98083.1"/>
    <property type="molecule type" value="mRNA"/>
</dbReference>
<sequence length="109" mass="12259">MKLYIFFFLALIALTSTFVEAGRGQEFISGVKNMFSSAKNKLKEGAETLQNVSELGCPFIEKWCEDHCTSKKSLGKCENFECACMKMPESEKEKSEKGKSKKSRGRKGK</sequence>
<keyword evidence="5" id="KW-0872">Ion channel impairing toxin</keyword>
<dbReference type="InterPro" id="IPR029237">
    <property type="entry name" value="Long_scorpion_toxin_alpha/beta"/>
</dbReference>
<feature type="compositionally biased region" description="Basic and acidic residues" evidence="8">
    <location>
        <begin position="88"/>
        <end position="98"/>
    </location>
</feature>
<feature type="region of interest" description="Disordered" evidence="8">
    <location>
        <begin position="88"/>
        <end position="109"/>
    </location>
</feature>
<dbReference type="SUPFAM" id="SSF57095">
    <property type="entry name" value="Scorpion toxin-like"/>
    <property type="match status" value="1"/>
</dbReference>
<evidence type="ECO:0000256" key="2">
    <source>
        <dbReference type="ARBA" id="ARBA00022525"/>
    </source>
</evidence>
<organism evidence="11">
    <name type="scientific">Isometroides vescus</name>
    <dbReference type="NCBI Taxonomy" id="1330405"/>
    <lineage>
        <taxon>Eukaryota</taxon>
        <taxon>Metazoa</taxon>
        <taxon>Ecdysozoa</taxon>
        <taxon>Arthropoda</taxon>
        <taxon>Chelicerata</taxon>
        <taxon>Arachnida</taxon>
        <taxon>Scorpiones</taxon>
        <taxon>Buthida</taxon>
        <taxon>Buthoidea</taxon>
        <taxon>Buthidae</taxon>
        <taxon>Isometroides</taxon>
    </lineage>
</organism>
<feature type="disulfide bond" evidence="7">
    <location>
        <begin position="57"/>
        <end position="77"/>
    </location>
</feature>
<keyword evidence="9" id="KW-0732">Signal</keyword>
<keyword evidence="4" id="KW-0632">Potassium channel impairing toxin</keyword>
<feature type="compositionally biased region" description="Basic residues" evidence="8">
    <location>
        <begin position="99"/>
        <end position="109"/>
    </location>
</feature>